<dbReference type="Gene3D" id="3.20.20.70">
    <property type="entry name" value="Aldolase class I"/>
    <property type="match status" value="1"/>
</dbReference>
<dbReference type="AlphaFoldDB" id="A0A7J7IJF8"/>
<dbReference type="InterPro" id="IPR013785">
    <property type="entry name" value="Aldolase_TIM"/>
</dbReference>
<evidence type="ECO:0000313" key="4">
    <source>
        <dbReference type="Proteomes" id="UP000530660"/>
    </source>
</evidence>
<dbReference type="Proteomes" id="UP000530660">
    <property type="component" value="Unassembled WGS sequence"/>
</dbReference>
<gene>
    <name evidence="3" type="ORF">F1559_001694</name>
</gene>
<organism evidence="3 4">
    <name type="scientific">Cyanidiococcus yangmingshanensis</name>
    <dbReference type="NCBI Taxonomy" id="2690220"/>
    <lineage>
        <taxon>Eukaryota</taxon>
        <taxon>Rhodophyta</taxon>
        <taxon>Bangiophyceae</taxon>
        <taxon>Cyanidiales</taxon>
        <taxon>Cyanidiaceae</taxon>
        <taxon>Cyanidiococcus</taxon>
    </lineage>
</organism>
<dbReference type="EMBL" id="VWRR01000007">
    <property type="protein sequence ID" value="KAF6003236.1"/>
    <property type="molecule type" value="Genomic_DNA"/>
</dbReference>
<keyword evidence="4" id="KW-1185">Reference proteome</keyword>
<dbReference type="InterPro" id="IPR026351">
    <property type="entry name" value="rSAM_ArsS-like"/>
</dbReference>
<dbReference type="PANTHER" id="PTHR43728:SF1">
    <property type="entry name" value="FE-S OXIDOREDUCTASE"/>
    <property type="match status" value="1"/>
</dbReference>
<dbReference type="PANTHER" id="PTHR43728">
    <property type="entry name" value="SLR0304 PROTEIN"/>
    <property type="match status" value="1"/>
</dbReference>
<dbReference type="GO" id="GO:0009507">
    <property type="term" value="C:chloroplast"/>
    <property type="evidence" value="ECO:0007669"/>
    <property type="project" value="UniProtKB-SubCell"/>
</dbReference>
<sequence>MSLEVADRIMELLKRSYNIHTVDITGGAPEMHHAFRYLVRRIRAEATHVRTILDRCNLTILQQANQSDLIWFLREHNIDIVASLPCYLEENVDMQRGNTAYRRSVAALRQLNGVGYGLPHSPLRLDLVYNPLGPYLPPNQLELEVQYHDYLVSQVWDLLSSRFLQDLQEAGQYEAYMELLVNAFNPATLDGLMCLDQVHVSYDGSLYDCDFNYALELPVMQRLERKAGRQTVFDLEHSFEEMSGYRIRTGKHCFGCTAGSGSSCGGAIL</sequence>
<dbReference type="SUPFAM" id="SSF102114">
    <property type="entry name" value="Radical SAM enzymes"/>
    <property type="match status" value="1"/>
</dbReference>
<reference evidence="3 4" key="1">
    <citation type="journal article" date="2020" name="J. Phycol.">
        <title>Comparative genome analysis reveals Cyanidiococcus gen. nov., a new extremophilic red algal genus sister to Cyanidioschyzon (Cyanidioschyzonaceae, Rhodophyta).</title>
        <authorList>
            <person name="Liu S.-L."/>
            <person name="Chiang Y.-R."/>
            <person name="Yoon H.S."/>
            <person name="Fu H.-Y."/>
        </authorList>
    </citation>
    <scope>NUCLEOTIDE SEQUENCE [LARGE SCALE GENOMIC DNA]</scope>
    <source>
        <strain evidence="3 4">THAL066</strain>
    </source>
</reference>
<comment type="caution">
    <text evidence="3">The sequence shown here is derived from an EMBL/GenBank/DDBJ whole genome shotgun (WGS) entry which is preliminary data.</text>
</comment>
<proteinExistence type="predicted"/>
<dbReference type="InterPro" id="IPR058240">
    <property type="entry name" value="rSAM_sf"/>
</dbReference>
<evidence type="ECO:0000256" key="1">
    <source>
        <dbReference type="ARBA" id="ARBA00004229"/>
    </source>
</evidence>
<name>A0A7J7IJF8_9RHOD</name>
<dbReference type="InterPro" id="IPR024521">
    <property type="entry name" value="ArsS-like_C"/>
</dbReference>
<evidence type="ECO:0000259" key="2">
    <source>
        <dbReference type="Pfam" id="PF12345"/>
    </source>
</evidence>
<feature type="domain" description="Arsenosugar biosynthesis radical SAM protein ArsS-like C-terminal" evidence="2">
    <location>
        <begin position="160"/>
        <end position="267"/>
    </location>
</feature>
<comment type="subcellular location">
    <subcellularLocation>
        <location evidence="1">Plastid</location>
        <location evidence="1">Chloroplast</location>
    </subcellularLocation>
</comment>
<protein>
    <recommendedName>
        <fullName evidence="2">Arsenosugar biosynthesis radical SAM protein ArsS-like C-terminal domain-containing protein</fullName>
    </recommendedName>
</protein>
<accession>A0A7J7IJF8</accession>
<dbReference type="OrthoDB" id="418407at2759"/>
<evidence type="ECO:0000313" key="3">
    <source>
        <dbReference type="EMBL" id="KAF6003236.1"/>
    </source>
</evidence>
<dbReference type="Pfam" id="PF12345">
    <property type="entry name" value="DUF3641"/>
    <property type="match status" value="1"/>
</dbReference>